<dbReference type="InterPro" id="IPR050793">
    <property type="entry name" value="CMP-NeuNAc_synthase"/>
</dbReference>
<gene>
    <name evidence="1" type="ORF">F7O84_14065</name>
</gene>
<dbReference type="EMBL" id="WAGX01000005">
    <property type="protein sequence ID" value="KAB1438648.1"/>
    <property type="molecule type" value="Genomic_DNA"/>
</dbReference>
<sequence>MEIYSLLTGRGKNTLRDKNILDILGKPVLYYPATAVANSKYVKKNYCSSDDSNILKEAKKIGYIPIVRPHELALPTAQHIDSIYHALDIMKSQGEIPDILITVLANNVTIKTEWVDECIEIMLDDMSVSAVVPIYQDNDHHPVRAKKIGSDGNLVMYDSGQIEGEISTNRQDLPECFFLAHNFWVLNVKTLLRKEKGEPPWDFMGKNVKPYRIDESIDIHDLTDLELARVWVSKNRKDVLVK</sequence>
<reference evidence="1 2" key="1">
    <citation type="submission" date="2019-09" db="EMBL/GenBank/DDBJ databases">
        <authorList>
            <person name="Valk L.C."/>
        </authorList>
    </citation>
    <scope>NUCLEOTIDE SEQUENCE [LARGE SCALE GENOMIC DNA]</scope>
    <source>
        <strain evidence="1">GalUA</strain>
    </source>
</reference>
<name>A0A7V7UC09_9FIRM</name>
<dbReference type="SUPFAM" id="SSF53448">
    <property type="entry name" value="Nucleotide-diphospho-sugar transferases"/>
    <property type="match status" value="1"/>
</dbReference>
<dbReference type="InterPro" id="IPR003329">
    <property type="entry name" value="Cytidylyl_trans"/>
</dbReference>
<dbReference type="OrthoDB" id="9805604at2"/>
<dbReference type="InterPro" id="IPR029044">
    <property type="entry name" value="Nucleotide-diphossugar_trans"/>
</dbReference>
<dbReference type="Gene3D" id="3.90.550.10">
    <property type="entry name" value="Spore Coat Polysaccharide Biosynthesis Protein SpsA, Chain A"/>
    <property type="match status" value="1"/>
</dbReference>
<dbReference type="Proteomes" id="UP000461768">
    <property type="component" value="Unassembled WGS sequence"/>
</dbReference>
<keyword evidence="2" id="KW-1185">Reference proteome</keyword>
<evidence type="ECO:0000313" key="1">
    <source>
        <dbReference type="EMBL" id="KAB1438648.1"/>
    </source>
</evidence>
<reference evidence="1 2" key="2">
    <citation type="submission" date="2020-02" db="EMBL/GenBank/DDBJ databases">
        <title>Candidatus Galacturonibacter soehngenii shows hetero-acetogenic catabolism of galacturonic acid but lacks a canonical carbon monoxide dehydrogenase/acetyl-CoA synthase complex.</title>
        <authorList>
            <person name="Diender M."/>
            <person name="Stouten G.R."/>
            <person name="Petersen J.F."/>
            <person name="Nielsen P.H."/>
            <person name="Dueholm M.S."/>
            <person name="Pronk J.T."/>
            <person name="Van Loosdrecht M.C.M."/>
        </authorList>
    </citation>
    <scope>NUCLEOTIDE SEQUENCE [LARGE SCALE GENOMIC DNA]</scope>
    <source>
        <strain evidence="1">GalUA</strain>
    </source>
</reference>
<evidence type="ECO:0000313" key="2">
    <source>
        <dbReference type="Proteomes" id="UP000461768"/>
    </source>
</evidence>
<accession>A0A7V7UC09</accession>
<dbReference type="GO" id="GO:0008781">
    <property type="term" value="F:N-acylneuraminate cytidylyltransferase activity"/>
    <property type="evidence" value="ECO:0007669"/>
    <property type="project" value="TreeGrafter"/>
</dbReference>
<dbReference type="PANTHER" id="PTHR21485">
    <property type="entry name" value="HAD SUPERFAMILY MEMBERS CMAS AND KDSC"/>
    <property type="match status" value="1"/>
</dbReference>
<dbReference type="RefSeq" id="WP_151146433.1">
    <property type="nucleotide sequence ID" value="NZ_WAGX01000005.1"/>
</dbReference>
<protein>
    <submittedName>
        <fullName evidence="1">CMP-N-acetylneuraminic acid synthetase</fullName>
    </submittedName>
</protein>
<dbReference type="AlphaFoldDB" id="A0A7V7UC09"/>
<dbReference type="PANTHER" id="PTHR21485:SF6">
    <property type="entry name" value="N-ACYLNEURAMINATE CYTIDYLYLTRANSFERASE-RELATED"/>
    <property type="match status" value="1"/>
</dbReference>
<organism evidence="1 2">
    <name type="scientific">Candidatus Galacturonatibacter soehngenii</name>
    <dbReference type="NCBI Taxonomy" id="2307010"/>
    <lineage>
        <taxon>Bacteria</taxon>
        <taxon>Bacillati</taxon>
        <taxon>Bacillota</taxon>
        <taxon>Clostridia</taxon>
        <taxon>Lachnospirales</taxon>
        <taxon>Lachnospiraceae</taxon>
        <taxon>Candidatus Galacturonatibacter</taxon>
    </lineage>
</organism>
<dbReference type="Pfam" id="PF02348">
    <property type="entry name" value="CTP_transf_3"/>
    <property type="match status" value="1"/>
</dbReference>
<comment type="caution">
    <text evidence="1">The sequence shown here is derived from an EMBL/GenBank/DDBJ whole genome shotgun (WGS) entry which is preliminary data.</text>
</comment>
<proteinExistence type="predicted"/>